<dbReference type="Pfam" id="PF16969">
    <property type="entry name" value="SRP68"/>
    <property type="match status" value="1"/>
</dbReference>
<organism evidence="2 3">
    <name type="scientific">Lunasporangiospora selenospora</name>
    <dbReference type="NCBI Taxonomy" id="979761"/>
    <lineage>
        <taxon>Eukaryota</taxon>
        <taxon>Fungi</taxon>
        <taxon>Fungi incertae sedis</taxon>
        <taxon>Mucoromycota</taxon>
        <taxon>Mortierellomycotina</taxon>
        <taxon>Mortierellomycetes</taxon>
        <taxon>Mortierellales</taxon>
        <taxon>Mortierellaceae</taxon>
        <taxon>Lunasporangiospora</taxon>
    </lineage>
</organism>
<evidence type="ECO:0000256" key="1">
    <source>
        <dbReference type="SAM" id="MobiDB-lite"/>
    </source>
</evidence>
<dbReference type="InterPro" id="IPR026258">
    <property type="entry name" value="SRP68"/>
</dbReference>
<keyword evidence="3" id="KW-1185">Reference proteome</keyword>
<evidence type="ECO:0000313" key="2">
    <source>
        <dbReference type="EMBL" id="KAF9577572.1"/>
    </source>
</evidence>
<dbReference type="GO" id="GO:0006614">
    <property type="term" value="P:SRP-dependent cotranslational protein targeting to membrane"/>
    <property type="evidence" value="ECO:0007669"/>
    <property type="project" value="InterPro"/>
</dbReference>
<protein>
    <submittedName>
        <fullName evidence="2">Uncharacterized protein</fullName>
    </submittedName>
</protein>
<dbReference type="GO" id="GO:0005047">
    <property type="term" value="F:signal recognition particle binding"/>
    <property type="evidence" value="ECO:0007669"/>
    <property type="project" value="InterPro"/>
</dbReference>
<dbReference type="EMBL" id="JAABOA010004653">
    <property type="protein sequence ID" value="KAF9577572.1"/>
    <property type="molecule type" value="Genomic_DNA"/>
</dbReference>
<evidence type="ECO:0000313" key="3">
    <source>
        <dbReference type="Proteomes" id="UP000780801"/>
    </source>
</evidence>
<dbReference type="PANTHER" id="PTHR12860">
    <property type="entry name" value="SIGNAL RECOGNITION PARTICLE 68 KDA PROTEIN"/>
    <property type="match status" value="1"/>
</dbReference>
<dbReference type="Proteomes" id="UP000780801">
    <property type="component" value="Unassembled WGS sequence"/>
</dbReference>
<feature type="compositionally biased region" description="Basic and acidic residues" evidence="1">
    <location>
        <begin position="69"/>
        <end position="80"/>
    </location>
</feature>
<reference evidence="2" key="1">
    <citation type="journal article" date="2020" name="Fungal Divers.">
        <title>Resolving the Mortierellaceae phylogeny through synthesis of multi-gene phylogenetics and phylogenomics.</title>
        <authorList>
            <person name="Vandepol N."/>
            <person name="Liber J."/>
            <person name="Desiro A."/>
            <person name="Na H."/>
            <person name="Kennedy M."/>
            <person name="Barry K."/>
            <person name="Grigoriev I.V."/>
            <person name="Miller A.N."/>
            <person name="O'Donnell K."/>
            <person name="Stajich J.E."/>
            <person name="Bonito G."/>
        </authorList>
    </citation>
    <scope>NUCLEOTIDE SEQUENCE</scope>
    <source>
        <strain evidence="2">KOD1015</strain>
    </source>
</reference>
<name>A0A9P6KAI9_9FUNG</name>
<dbReference type="GO" id="GO:0030942">
    <property type="term" value="F:endoplasmic reticulum signal peptide binding"/>
    <property type="evidence" value="ECO:0007669"/>
    <property type="project" value="InterPro"/>
</dbReference>
<comment type="caution">
    <text evidence="2">The sequence shown here is derived from an EMBL/GenBank/DDBJ whole genome shotgun (WGS) entry which is preliminary data.</text>
</comment>
<dbReference type="GO" id="GO:0008312">
    <property type="term" value="F:7S RNA binding"/>
    <property type="evidence" value="ECO:0007669"/>
    <property type="project" value="InterPro"/>
</dbReference>
<dbReference type="AlphaFoldDB" id="A0A9P6KAI9"/>
<feature type="region of interest" description="Disordered" evidence="1">
    <location>
        <begin position="67"/>
        <end position="88"/>
    </location>
</feature>
<dbReference type="GO" id="GO:0005786">
    <property type="term" value="C:signal recognition particle, endoplasmic reticulum targeting"/>
    <property type="evidence" value="ECO:0007669"/>
    <property type="project" value="InterPro"/>
</dbReference>
<dbReference type="PANTHER" id="PTHR12860:SF0">
    <property type="entry name" value="SIGNAL RECOGNITION PARTICLE SUBUNIT SRP68"/>
    <property type="match status" value="1"/>
</dbReference>
<proteinExistence type="predicted"/>
<gene>
    <name evidence="2" type="ORF">BGW38_007131</name>
</gene>
<sequence>MSLDEKSLDNPVLIKRLYTYPTSITTKAKSTTPHLVDFSPALQPIPAKPLFFDIAFNHMDYNHGAIAEKAGRPKSSREGDSSGWFGSI</sequence>
<accession>A0A9P6KAI9</accession>
<dbReference type="OrthoDB" id="2402892at2759"/>